<dbReference type="Proteomes" id="UP000071859">
    <property type="component" value="Unassembled WGS sequence"/>
</dbReference>
<dbReference type="Pfam" id="PF06812">
    <property type="entry name" value="ImpA_N"/>
    <property type="match status" value="1"/>
</dbReference>
<evidence type="ECO:0000313" key="4">
    <source>
        <dbReference type="Proteomes" id="UP000071859"/>
    </source>
</evidence>
<feature type="compositionally biased region" description="Polar residues" evidence="1">
    <location>
        <begin position="7"/>
        <end position="22"/>
    </location>
</feature>
<comment type="caution">
    <text evidence="3">The sequence shown here is derived from an EMBL/GenBank/DDBJ whole genome shotgun (WGS) entry which is preliminary data.</text>
</comment>
<evidence type="ECO:0000256" key="1">
    <source>
        <dbReference type="SAM" id="MobiDB-lite"/>
    </source>
</evidence>
<dbReference type="InterPro" id="IPR010657">
    <property type="entry name" value="ImpA_N"/>
</dbReference>
<dbReference type="InterPro" id="IPR017740">
    <property type="entry name" value="TssA-like"/>
</dbReference>
<feature type="domain" description="ImpA N-terminal" evidence="2">
    <location>
        <begin position="29"/>
        <end position="154"/>
    </location>
</feature>
<evidence type="ECO:0000313" key="3">
    <source>
        <dbReference type="EMBL" id="SAK88397.1"/>
    </source>
</evidence>
<sequence length="372" mass="40390">MNRKSNTRMAQQQAVPSRLTNDSPTHDWLAAINPDSPCGVDLEYDPEFVVLTAQVAAKMDVQYGDFVGSAEPINWSDVDRDCRRMMMRSKDIRIAVLFARCRTRLAGAAGLAEGLRLLASWLGAFPDAIHPQPGVDEDRDAALEIRMNALQALTDTEGLLSDVREIALVRTGAARLQVRDVERAFAQPRASDALTVESVTRQLEDLRAQQPAVLAGFDASLASLDEIDAWNQQHLGVYTADLSVLGRVLRRVTGAKGPAKQQASALPMDDTSGSGPAAEDEPMHTGAPGLDDLPIELPAPTPCGSARPQGRDHALNLIRTARLWFEEHEPSSPIPLLLRRSESLVGKVYAEIVGAIPVDLIEKWSSEANDAP</sequence>
<dbReference type="PANTHER" id="PTHR37951:SF1">
    <property type="entry name" value="TYPE VI SECRETION SYSTEM COMPONENT TSSA1"/>
    <property type="match status" value="1"/>
</dbReference>
<reference evidence="3" key="1">
    <citation type="submission" date="2016-01" db="EMBL/GenBank/DDBJ databases">
        <authorList>
            <person name="Peeters C."/>
        </authorList>
    </citation>
    <scope>NUCLEOTIDE SEQUENCE</scope>
    <source>
        <strain evidence="3">LMG 29321</strain>
    </source>
</reference>
<feature type="region of interest" description="Disordered" evidence="1">
    <location>
        <begin position="256"/>
        <end position="289"/>
    </location>
</feature>
<organism evidence="3 4">
    <name type="scientific">Caballeronia calidae</name>
    <dbReference type="NCBI Taxonomy" id="1777139"/>
    <lineage>
        <taxon>Bacteria</taxon>
        <taxon>Pseudomonadati</taxon>
        <taxon>Pseudomonadota</taxon>
        <taxon>Betaproteobacteria</taxon>
        <taxon>Burkholderiales</taxon>
        <taxon>Burkholderiaceae</taxon>
        <taxon>Caballeronia</taxon>
    </lineage>
</organism>
<feature type="region of interest" description="Disordered" evidence="1">
    <location>
        <begin position="1"/>
        <end position="22"/>
    </location>
</feature>
<name>A0A158D3I2_9BURK</name>
<gene>
    <name evidence="3" type="ORF">AWB78_04613</name>
</gene>
<dbReference type="OrthoDB" id="9771118at2"/>
<evidence type="ECO:0000259" key="2">
    <source>
        <dbReference type="Pfam" id="PF06812"/>
    </source>
</evidence>
<protein>
    <submittedName>
        <fullName evidence="3">ImpA domain-containing protein</fullName>
    </submittedName>
</protein>
<dbReference type="PANTHER" id="PTHR37951">
    <property type="entry name" value="CYTOPLASMIC PROTEIN-RELATED"/>
    <property type="match status" value="1"/>
</dbReference>
<accession>A0A158D3I2</accession>
<keyword evidence="4" id="KW-1185">Reference proteome</keyword>
<dbReference type="AlphaFoldDB" id="A0A158D3I2"/>
<dbReference type="RefSeq" id="WP_082883398.1">
    <property type="nucleotide sequence ID" value="NZ_FCOX02000026.1"/>
</dbReference>
<proteinExistence type="predicted"/>
<dbReference type="EMBL" id="FCOX02000026">
    <property type="protein sequence ID" value="SAK88397.1"/>
    <property type="molecule type" value="Genomic_DNA"/>
</dbReference>